<dbReference type="AlphaFoldDB" id="A0A1E1GJE1"/>
<name>A0A1E1GJE1_EUGGR</name>
<evidence type="ECO:0000256" key="2">
    <source>
        <dbReference type="ARBA" id="ARBA00005189"/>
    </source>
</evidence>
<keyword evidence="3 11" id="KW-0808">Transferase</keyword>
<evidence type="ECO:0000256" key="6">
    <source>
        <dbReference type="ARBA" id="ARBA00047604"/>
    </source>
</evidence>
<proteinExistence type="evidence at transcript level"/>
<evidence type="ECO:0000256" key="5">
    <source>
        <dbReference type="ARBA" id="ARBA00024360"/>
    </source>
</evidence>
<dbReference type="PANTHER" id="PTHR31650:SF1">
    <property type="entry name" value="WAX ESTER SYNTHASE_DIACYLGLYCEROL ACYLTRANSFERASE 4-RELATED"/>
    <property type="match status" value="1"/>
</dbReference>
<reference evidence="11" key="1">
    <citation type="submission" date="2015-07" db="EMBL/GenBank/DDBJ databases">
        <title>Identification and evaluation of physiological function of wax ester synthase/diacylglycerol acyltransferase isoenzymes in Euglena gracilis.</title>
        <authorList>
            <person name="Tomiyama T."/>
            <person name="Maruta T."/>
            <person name="Sawa Y."/>
            <person name="Ishikawa T."/>
        </authorList>
    </citation>
    <scope>NUCLEOTIDE SEQUENCE</scope>
</reference>
<dbReference type="GO" id="GO:0047196">
    <property type="term" value="F:long-chain-alcohol O-fatty-acyltransferase activity"/>
    <property type="evidence" value="ECO:0007669"/>
    <property type="project" value="UniProtKB-EC"/>
</dbReference>
<accession>A0A1E1GJE1</accession>
<comment type="catalytic activity">
    <reaction evidence="6">
        <text>a long chain fatty alcohol + a fatty acyl-CoA = a long-chain alcohol wax ester + CoA</text>
        <dbReference type="Rhea" id="RHEA:38443"/>
        <dbReference type="ChEBI" id="CHEBI:17135"/>
        <dbReference type="ChEBI" id="CHEBI:57287"/>
        <dbReference type="ChEBI" id="CHEBI:77636"/>
        <dbReference type="ChEBI" id="CHEBI:235323"/>
        <dbReference type="EC" id="2.3.1.75"/>
    </reaction>
</comment>
<dbReference type="UniPathway" id="UPA00282"/>
<dbReference type="GO" id="GO:0019432">
    <property type="term" value="P:triglyceride biosynthetic process"/>
    <property type="evidence" value="ECO:0007669"/>
    <property type="project" value="UniProtKB-UniPathway"/>
</dbReference>
<keyword evidence="8" id="KW-0812">Transmembrane</keyword>
<evidence type="ECO:0000313" key="11">
    <source>
        <dbReference type="EMBL" id="BAV82977.1"/>
    </source>
</evidence>
<dbReference type="InterPro" id="IPR045034">
    <property type="entry name" value="O-acyltransferase_WSD1-like"/>
</dbReference>
<dbReference type="Pfam" id="PF06974">
    <property type="entry name" value="WS_DGAT_C"/>
    <property type="match status" value="1"/>
</dbReference>
<comment type="similarity">
    <text evidence="5">In the N-terminal section; belongs to the long-chain O-acyltransferase family.</text>
</comment>
<keyword evidence="8" id="KW-1133">Transmembrane helix</keyword>
<evidence type="ECO:0000256" key="1">
    <source>
        <dbReference type="ARBA" id="ARBA00004771"/>
    </source>
</evidence>
<evidence type="ECO:0000256" key="7">
    <source>
        <dbReference type="ARBA" id="ARBA00048109"/>
    </source>
</evidence>
<dbReference type="InterPro" id="IPR004255">
    <property type="entry name" value="O-acyltransferase_WSD1_N"/>
</dbReference>
<evidence type="ECO:0000256" key="8">
    <source>
        <dbReference type="SAM" id="Phobius"/>
    </source>
</evidence>
<comment type="pathway">
    <text evidence="1">Glycerolipid metabolism; triacylglycerol biosynthesis.</text>
</comment>
<dbReference type="KEGG" id="ag:BAV82978"/>
<dbReference type="Pfam" id="PF03007">
    <property type="entry name" value="WS_DGAT_cat"/>
    <property type="match status" value="1"/>
</dbReference>
<feature type="transmembrane region" description="Helical" evidence="8">
    <location>
        <begin position="347"/>
        <end position="368"/>
    </location>
</feature>
<dbReference type="GO" id="GO:0005886">
    <property type="term" value="C:plasma membrane"/>
    <property type="evidence" value="ECO:0007669"/>
    <property type="project" value="TreeGrafter"/>
</dbReference>
<gene>
    <name evidence="11" type="primary">WSD4</name>
</gene>
<evidence type="ECO:0000256" key="3">
    <source>
        <dbReference type="ARBA" id="ARBA00022679"/>
    </source>
</evidence>
<comment type="pathway">
    <text evidence="2">Lipid metabolism.</text>
</comment>
<feature type="domain" description="O-acyltransferase WSD1-like N-terminal" evidence="9">
    <location>
        <begin position="114"/>
        <end position="217"/>
    </location>
</feature>
<dbReference type="SUPFAM" id="SSF52777">
    <property type="entry name" value="CoA-dependent acyltransferases"/>
    <property type="match status" value="1"/>
</dbReference>
<feature type="domain" description="O-acyltransferase WSD1 C-terminal" evidence="10">
    <location>
        <begin position="313"/>
        <end position="451"/>
    </location>
</feature>
<organism evidence="11">
    <name type="scientific">Euglena gracilis</name>
    <dbReference type="NCBI Taxonomy" id="3039"/>
    <lineage>
        <taxon>Eukaryota</taxon>
        <taxon>Discoba</taxon>
        <taxon>Euglenozoa</taxon>
        <taxon>Euglenida</taxon>
        <taxon>Spirocuta</taxon>
        <taxon>Euglenophyceae</taxon>
        <taxon>Euglenales</taxon>
        <taxon>Euglenaceae</taxon>
        <taxon>Euglena</taxon>
    </lineage>
</organism>
<dbReference type="EMBL" id="LC069360">
    <property type="protein sequence ID" value="BAV82977.1"/>
    <property type="molecule type" value="mRNA"/>
</dbReference>
<comment type="catalytic activity">
    <reaction evidence="7">
        <text>an acyl-CoA + a 1,2-diacyl-sn-glycerol = a triacyl-sn-glycerol + CoA</text>
        <dbReference type="Rhea" id="RHEA:10868"/>
        <dbReference type="ChEBI" id="CHEBI:17815"/>
        <dbReference type="ChEBI" id="CHEBI:57287"/>
        <dbReference type="ChEBI" id="CHEBI:58342"/>
        <dbReference type="ChEBI" id="CHEBI:64615"/>
        <dbReference type="EC" id="2.3.1.20"/>
    </reaction>
</comment>
<dbReference type="GO" id="GO:0004144">
    <property type="term" value="F:diacylglycerol O-acyltransferase activity"/>
    <property type="evidence" value="ECO:0007669"/>
    <property type="project" value="UniProtKB-EC"/>
</dbReference>
<evidence type="ECO:0000259" key="9">
    <source>
        <dbReference type="Pfam" id="PF03007"/>
    </source>
</evidence>
<protein>
    <submittedName>
        <fullName evidence="11">Wax ester synthase/diacylglycerol acyltransferase</fullName>
    </submittedName>
</protein>
<sequence length="460" mass="51536">MPWPVVLAVAVAALTTFLLLRRHARRGLRVLDPASASMFYGASVPEAKVPNYCINVVMYFREMPPKERTLQVLQDELIGKHLEFRALPVQTWKGLVWQEVPTKVEDHFVFSEVASEAELHKHIEGITSVDIRGYPNRLWELHYIANPAGGRGVLLFRIEHCIGDGLSLMKLFIRLITDEAGQPFEMPTMRHRPVEGPQPGALQKALRLLQALAASVDMTSGPADSFNPCCPWKGRIPVFCPRQSVVVIPRHRLELVKRIKDKAGATVNDVVFCCLAGALRRYFKARGVDPEGMERVRALVPFAFPKTSTRLCNSWAFVSVRVPVWEKTAKERLEHTIQAWNALKQSYLAPVMLFITHFLTGLLPLVMTRATATGTLLRHTVVVSNVPGPDRPVRVCGALLDEVQMIYRNLVPQVGLLSYNGELFGNFVVDPDVVPEAHTLPGYYLEELRALAEAYGVEQP</sequence>
<keyword evidence="4 11" id="KW-0012">Acyltransferase</keyword>
<evidence type="ECO:0000259" key="10">
    <source>
        <dbReference type="Pfam" id="PF06974"/>
    </source>
</evidence>
<evidence type="ECO:0000256" key="4">
    <source>
        <dbReference type="ARBA" id="ARBA00023315"/>
    </source>
</evidence>
<dbReference type="InterPro" id="IPR009721">
    <property type="entry name" value="O-acyltransferase_WSD1_C"/>
</dbReference>
<keyword evidence="8" id="KW-0472">Membrane</keyword>
<dbReference type="PANTHER" id="PTHR31650">
    <property type="entry name" value="O-ACYLTRANSFERASE (WSD1-LIKE) FAMILY PROTEIN"/>
    <property type="match status" value="1"/>
</dbReference>